<dbReference type="Gene3D" id="3.30.1330.60">
    <property type="entry name" value="OmpA-like domain"/>
    <property type="match status" value="1"/>
</dbReference>
<dbReference type="InterPro" id="IPR036737">
    <property type="entry name" value="OmpA-like_sf"/>
</dbReference>
<proteinExistence type="predicted"/>
<accession>A0A3Q9IRX6</accession>
<reference evidence="1 2" key="1">
    <citation type="submission" date="2018-10" db="EMBL/GenBank/DDBJ databases">
        <title>Butyricimonas faecalis sp. nov., isolated from human faeces and emended description of the genus Butyricimonas.</title>
        <authorList>
            <person name="Le Roy T."/>
            <person name="Van der Smissen P."/>
            <person name="Paquot A."/>
            <person name="Delzenne N."/>
            <person name="Muccioli G."/>
            <person name="Collet J.-F."/>
            <person name="Cani P.D."/>
        </authorList>
    </citation>
    <scope>NUCLEOTIDE SEQUENCE [LARGE SCALE GENOMIC DNA]</scope>
    <source>
        <strain evidence="1 2">H184</strain>
    </source>
</reference>
<name>A0A3Q9IRX6_9BACT</name>
<protein>
    <submittedName>
        <fullName evidence="1">DUF3575 domain-containing protein</fullName>
    </submittedName>
</protein>
<dbReference type="OrthoDB" id="1046564at2"/>
<dbReference type="EMBL" id="CP032819">
    <property type="protein sequence ID" value="AZS29550.1"/>
    <property type="molecule type" value="Genomic_DNA"/>
</dbReference>
<dbReference type="InterPro" id="IPR021958">
    <property type="entry name" value="DUF3575"/>
</dbReference>
<dbReference type="Proteomes" id="UP000270673">
    <property type="component" value="Chromosome"/>
</dbReference>
<dbReference type="Pfam" id="PF12099">
    <property type="entry name" value="DUF3575"/>
    <property type="match status" value="1"/>
</dbReference>
<dbReference type="AlphaFoldDB" id="A0A3Q9IRX6"/>
<dbReference type="RefSeq" id="WP_106480279.1">
    <property type="nucleotide sequence ID" value="NZ_CP032819.1"/>
</dbReference>
<sequence>MIILASVNNISRKLLLFFLLFLGITSVFAQELQDSVSIYFHQGKTNIDLHFRQNGQVLNHIRTNRPDSSFVIRKILIIGGASPEGSIPLNRWLSEQRAENLFAYIKRYHAFPDSLKRFVFLGRDWKGLLQLTENDARMPYRQETLDVLREIVAETGNGADGALKITELQQLHGGVPYNYMYREFFPDLRNSRIYVWYEFVGKSHSANAPMRGLSNEILPVRMLDTTHLKTRSLPAISASRKPIFLGIKTNVLYDLLLIPNIGVEVYLGRNWSASANWMYAWWKSDRRHNYWRTYGGDVEIRRWFGKRAEEKPLTGHHAGVYGQIVTYDFELGGRGYLGDKWSYGAGISYGYALPVARRLNLDFTLAVGYLRGKYKEYLPIDDHYVWQSTRMRNWVGPTKLEVSLVWLIGRGNFNARKGGRS</sequence>
<evidence type="ECO:0000313" key="2">
    <source>
        <dbReference type="Proteomes" id="UP000270673"/>
    </source>
</evidence>
<gene>
    <name evidence="1" type="ORF">D8S85_08265</name>
</gene>
<evidence type="ECO:0000313" key="1">
    <source>
        <dbReference type="EMBL" id="AZS29550.1"/>
    </source>
</evidence>
<dbReference type="SUPFAM" id="SSF103088">
    <property type="entry name" value="OmpA-like"/>
    <property type="match status" value="1"/>
</dbReference>
<keyword evidence="2" id="KW-1185">Reference proteome</keyword>
<organism evidence="1 2">
    <name type="scientific">Butyricimonas faecalis</name>
    <dbReference type="NCBI Taxonomy" id="2093856"/>
    <lineage>
        <taxon>Bacteria</taxon>
        <taxon>Pseudomonadati</taxon>
        <taxon>Bacteroidota</taxon>
        <taxon>Bacteroidia</taxon>
        <taxon>Bacteroidales</taxon>
        <taxon>Odoribacteraceae</taxon>
        <taxon>Butyricimonas</taxon>
    </lineage>
</organism>
<dbReference type="KEGG" id="buy:D8S85_08265"/>